<protein>
    <submittedName>
        <fullName evidence="2">Cell fusion protein</fullName>
    </submittedName>
</protein>
<dbReference type="HOGENOM" id="CLU_1584576_0_0_4"/>
<evidence type="ECO:0000313" key="2">
    <source>
        <dbReference type="EMBL" id="ABM97182.1"/>
    </source>
</evidence>
<evidence type="ECO:0000313" key="3">
    <source>
        <dbReference type="Proteomes" id="UP000000366"/>
    </source>
</evidence>
<feature type="transmembrane region" description="Helical" evidence="1">
    <location>
        <begin position="29"/>
        <end position="51"/>
    </location>
</feature>
<organism evidence="2 3">
    <name type="scientific">Methylibium petroleiphilum (strain ATCC BAA-1232 / LMG 22953 / PM1)</name>
    <dbReference type="NCBI Taxonomy" id="420662"/>
    <lineage>
        <taxon>Bacteria</taxon>
        <taxon>Pseudomonadati</taxon>
        <taxon>Pseudomonadota</taxon>
        <taxon>Betaproteobacteria</taxon>
        <taxon>Burkholderiales</taxon>
        <taxon>Sphaerotilaceae</taxon>
        <taxon>Methylibium</taxon>
    </lineage>
</organism>
<keyword evidence="3" id="KW-1185">Reference proteome</keyword>
<accession>A2SNP3</accession>
<evidence type="ECO:0000256" key="1">
    <source>
        <dbReference type="SAM" id="Phobius"/>
    </source>
</evidence>
<keyword evidence="2" id="KW-0614">Plasmid</keyword>
<dbReference type="Proteomes" id="UP000000366">
    <property type="component" value="Plasmid RPME01"/>
</dbReference>
<geneLocation type="plasmid" evidence="2 3">
    <name>RPME01</name>
</geneLocation>
<keyword evidence="1" id="KW-0472">Membrane</keyword>
<keyword evidence="1" id="KW-1133">Transmembrane helix</keyword>
<keyword evidence="1" id="KW-0812">Transmembrane</keyword>
<dbReference type="KEGG" id="mpt:Mpe_B0407"/>
<name>A2SNP3_METPP</name>
<gene>
    <name evidence="2" type="primary">vglF</name>
    <name evidence="2" type="ordered locus">Mpe_B0407</name>
</gene>
<dbReference type="EMBL" id="CP000556">
    <property type="protein sequence ID" value="ABM97182.1"/>
    <property type="molecule type" value="Genomic_DNA"/>
</dbReference>
<proteinExistence type="predicted"/>
<reference evidence="2 3" key="1">
    <citation type="journal article" date="2007" name="J. Bacteriol.">
        <title>Whole-genome analysis of the methyl tert-butyl ether-degrading beta-proteobacterium Methylibium petroleiphilum PM1.</title>
        <authorList>
            <person name="Kane S.R."/>
            <person name="Chakicherla A.Y."/>
            <person name="Chain P.S.G."/>
            <person name="Schmidt R."/>
            <person name="Shin M.W."/>
            <person name="Legler T.C."/>
            <person name="Scow K.M."/>
            <person name="Larimer F.W."/>
            <person name="Lucas S.M."/>
            <person name="Richardson P.M."/>
            <person name="Hristova K.R."/>
        </authorList>
    </citation>
    <scope>NUCLEOTIDE SEQUENCE [LARGE SCALE GENOMIC DNA]</scope>
    <source>
        <strain evidence="3">ATCC BAA-1232 / LMG 22953 / PM1</strain>
        <plasmid evidence="2 3">RPME01</plasmid>
    </source>
</reference>
<dbReference type="AlphaFoldDB" id="A2SNP3"/>
<sequence>MARRGSDFAAPLSRLNANITLTMKTQRGFVNGMLMIGIALIALIAGAVVLATRGEVRDVEAEKAKAAASVVVKRVVDLIEDHRIKVANGDTKMGQGFLSSVENDIPLWPKEVFAGARGAVNEGTVTYVTGVNEEFCQTLNDTMQVSGIPTPEGAPIDRISCVAVDDGA</sequence>